<keyword evidence="5" id="KW-0539">Nucleus</keyword>
<gene>
    <name evidence="7" type="ORF">QBC42DRAFT_271420</name>
</gene>
<reference evidence="7" key="2">
    <citation type="submission" date="2023-06" db="EMBL/GenBank/DDBJ databases">
        <authorList>
            <consortium name="Lawrence Berkeley National Laboratory"/>
            <person name="Mondo S.J."/>
            <person name="Hensen N."/>
            <person name="Bonometti L."/>
            <person name="Westerberg I."/>
            <person name="Brannstrom I.O."/>
            <person name="Guillou S."/>
            <person name="Cros-Aarteil S."/>
            <person name="Calhoun S."/>
            <person name="Haridas S."/>
            <person name="Kuo A."/>
            <person name="Pangilinan J."/>
            <person name="Riley R."/>
            <person name="Labutti K."/>
            <person name="Andreopoulos B."/>
            <person name="Lipzen A."/>
            <person name="Chen C."/>
            <person name="Yanf M."/>
            <person name="Daum C."/>
            <person name="Ng V."/>
            <person name="Clum A."/>
            <person name="Steindorff A."/>
            <person name="Ohm R."/>
            <person name="Martin F."/>
            <person name="Silar P."/>
            <person name="Natvig D."/>
            <person name="Lalanne C."/>
            <person name="Gautier V."/>
            <person name="Ament-Velasquez S.L."/>
            <person name="Kruys A."/>
            <person name="Hutchinson M.I."/>
            <person name="Powell A.J."/>
            <person name="Barry K."/>
            <person name="Miller A.N."/>
            <person name="Grigoriev I.V."/>
            <person name="Debuchy R."/>
            <person name="Gladieux P."/>
            <person name="Thoren M.H."/>
            <person name="Johannesson H."/>
        </authorList>
    </citation>
    <scope>NUCLEOTIDE SEQUENCE</scope>
    <source>
        <strain evidence="7">PSN324</strain>
    </source>
</reference>
<dbReference type="CDD" id="cd22647">
    <property type="entry name" value="CTF3_NTD_HEAT"/>
    <property type="match status" value="1"/>
</dbReference>
<keyword evidence="4" id="KW-0158">Chromosome</keyword>
<dbReference type="GO" id="GO:0000070">
    <property type="term" value="P:mitotic sister chromatid segregation"/>
    <property type="evidence" value="ECO:0007669"/>
    <property type="project" value="TreeGrafter"/>
</dbReference>
<evidence type="ECO:0000313" key="8">
    <source>
        <dbReference type="Proteomes" id="UP001321749"/>
    </source>
</evidence>
<reference evidence="7" key="1">
    <citation type="journal article" date="2023" name="Mol. Phylogenet. Evol.">
        <title>Genome-scale phylogeny and comparative genomics of the fungal order Sordariales.</title>
        <authorList>
            <person name="Hensen N."/>
            <person name="Bonometti L."/>
            <person name="Westerberg I."/>
            <person name="Brannstrom I.O."/>
            <person name="Guillou S."/>
            <person name="Cros-Aarteil S."/>
            <person name="Calhoun S."/>
            <person name="Haridas S."/>
            <person name="Kuo A."/>
            <person name="Mondo S."/>
            <person name="Pangilinan J."/>
            <person name="Riley R."/>
            <person name="LaButti K."/>
            <person name="Andreopoulos B."/>
            <person name="Lipzen A."/>
            <person name="Chen C."/>
            <person name="Yan M."/>
            <person name="Daum C."/>
            <person name="Ng V."/>
            <person name="Clum A."/>
            <person name="Steindorff A."/>
            <person name="Ohm R.A."/>
            <person name="Martin F."/>
            <person name="Silar P."/>
            <person name="Natvig D.O."/>
            <person name="Lalanne C."/>
            <person name="Gautier V."/>
            <person name="Ament-Velasquez S.L."/>
            <person name="Kruys A."/>
            <person name="Hutchinson M.I."/>
            <person name="Powell A.J."/>
            <person name="Barry K."/>
            <person name="Miller A.N."/>
            <person name="Grigoriev I.V."/>
            <person name="Debuchy R."/>
            <person name="Gladieux P."/>
            <person name="Hiltunen Thoren M."/>
            <person name="Johannesson H."/>
        </authorList>
    </citation>
    <scope>NUCLEOTIDE SEQUENCE</scope>
    <source>
        <strain evidence="7">PSN324</strain>
    </source>
</reference>
<dbReference type="Pfam" id="PF07778">
    <property type="entry name" value="CENP-I"/>
    <property type="match status" value="1"/>
</dbReference>
<dbReference type="EMBL" id="MU865003">
    <property type="protein sequence ID" value="KAK4460826.1"/>
    <property type="molecule type" value="Genomic_DNA"/>
</dbReference>
<name>A0AAV9HJ31_9PEZI</name>
<dbReference type="GO" id="GO:0005634">
    <property type="term" value="C:nucleus"/>
    <property type="evidence" value="ECO:0007669"/>
    <property type="project" value="UniProtKB-SubCell"/>
</dbReference>
<comment type="caution">
    <text evidence="7">The sequence shown here is derived from an EMBL/GenBank/DDBJ whole genome shotgun (WGS) entry which is preliminary data.</text>
</comment>
<sequence>MTSPSPPDDDLEELLGDIEAASKVPTKRRLVAIKPTIERATSLLYERGALPDELARLVELLTVRNHLDQASLGAIARNLYPLGKVADEVVLRLVGALGHGHLKPSFPLQGLFLRWLVMVHHLLENPTILSQTYAVLFNLIDTAAIRPQLCHLLALITRRKHVRPFRIQTILNLSHQTGGDPSLIGLLRIFKNYYPEIIIGDITKGRAAAFKHPDTQWRERLDIIQQRHRDSQLDSGPRNGFSVSHVLARQLRGAKALFPAVSTQHAQESSVTLEEINSAEQFVQNLEKIEMPTQLVAVLADPLLQKLLLLRPNAEASARVSNWLMACVGDVASGDVDATLWLDMVEVIHDYALSTKALPPLLLEFFVEFLKAWDGRNKQEAVLETLSFIPITKFQDLRQFLRLLEQSVLNNTPDSQISLLKFYTQLLGRWSIILQAHDDLESIPAGSVPDLITHTNTLALTLSQTSPTVSTYLAILDFYEISASIYSNPRLLQHIDIAIPPPLLVYLLHFSPSLTVLSRLCGTLAVYKRAWEQVMSKSLPRNLTPREREQINVFNGFLMDICNCLWRGRAFATTDLNAQGCRIPQSVPRALGSYIKAVDSDLDLGTIFTLSYSPLLSLQAISYVREREDEEADSLLTRHAGPVTQGSLGQLGIRGGLRMSWPEYRSGVLRYLEEQGLNGVPELMYNTMKNLMKARND</sequence>
<dbReference type="PANTHER" id="PTHR48208">
    <property type="entry name" value="CENTROMERE PROTEIN I"/>
    <property type="match status" value="1"/>
</dbReference>
<evidence type="ECO:0000313" key="7">
    <source>
        <dbReference type="EMBL" id="KAK4460826.1"/>
    </source>
</evidence>
<dbReference type="GO" id="GO:0000939">
    <property type="term" value="C:inner kinetochore"/>
    <property type="evidence" value="ECO:0007669"/>
    <property type="project" value="TreeGrafter"/>
</dbReference>
<evidence type="ECO:0000256" key="2">
    <source>
        <dbReference type="ARBA" id="ARBA00004584"/>
    </source>
</evidence>
<comment type="similarity">
    <text evidence="3">Belongs to the CENP-I/CTF3 family.</text>
</comment>
<proteinExistence type="inferred from homology"/>
<organism evidence="7 8">
    <name type="scientific">Cladorrhinum samala</name>
    <dbReference type="NCBI Taxonomy" id="585594"/>
    <lineage>
        <taxon>Eukaryota</taxon>
        <taxon>Fungi</taxon>
        <taxon>Dikarya</taxon>
        <taxon>Ascomycota</taxon>
        <taxon>Pezizomycotina</taxon>
        <taxon>Sordariomycetes</taxon>
        <taxon>Sordariomycetidae</taxon>
        <taxon>Sordariales</taxon>
        <taxon>Podosporaceae</taxon>
        <taxon>Cladorrhinum</taxon>
    </lineage>
</organism>
<protein>
    <submittedName>
        <fullName evidence="7">Centromere protein I</fullName>
    </submittedName>
</protein>
<evidence type="ECO:0000256" key="1">
    <source>
        <dbReference type="ARBA" id="ARBA00004123"/>
    </source>
</evidence>
<dbReference type="InterPro" id="IPR012485">
    <property type="entry name" value="CENP-I"/>
</dbReference>
<dbReference type="Proteomes" id="UP001321749">
    <property type="component" value="Unassembled WGS sequence"/>
</dbReference>
<evidence type="ECO:0000256" key="6">
    <source>
        <dbReference type="ARBA" id="ARBA00023328"/>
    </source>
</evidence>
<dbReference type="GO" id="GO:0034080">
    <property type="term" value="P:CENP-A containing chromatin assembly"/>
    <property type="evidence" value="ECO:0007669"/>
    <property type="project" value="TreeGrafter"/>
</dbReference>
<evidence type="ECO:0000256" key="5">
    <source>
        <dbReference type="ARBA" id="ARBA00023242"/>
    </source>
</evidence>
<comment type="subcellular location">
    <subcellularLocation>
        <location evidence="2">Chromosome</location>
        <location evidence="2">Centromere</location>
    </subcellularLocation>
    <subcellularLocation>
        <location evidence="1">Nucleus</location>
    </subcellularLocation>
</comment>
<dbReference type="AlphaFoldDB" id="A0AAV9HJ31"/>
<accession>A0AAV9HJ31</accession>
<evidence type="ECO:0000256" key="3">
    <source>
        <dbReference type="ARBA" id="ARBA00005470"/>
    </source>
</evidence>
<dbReference type="PANTHER" id="PTHR48208:SF2">
    <property type="entry name" value="CENTROMERE PROTEIN I"/>
    <property type="match status" value="1"/>
</dbReference>
<evidence type="ECO:0000256" key="4">
    <source>
        <dbReference type="ARBA" id="ARBA00022454"/>
    </source>
</evidence>
<keyword evidence="6" id="KW-0137">Centromere</keyword>
<keyword evidence="8" id="KW-1185">Reference proteome</keyword>